<dbReference type="PANTHER" id="PTHR33397">
    <property type="entry name" value="UPF0331 PROTEIN YUTE"/>
    <property type="match status" value="1"/>
</dbReference>
<dbReference type="InterPro" id="IPR037038">
    <property type="entry name" value="HepT-like_sf"/>
</dbReference>
<dbReference type="InterPro" id="IPR008201">
    <property type="entry name" value="HepT-like"/>
</dbReference>
<dbReference type="Gene3D" id="1.20.120.580">
    <property type="entry name" value="bsu32300-like"/>
    <property type="match status" value="1"/>
</dbReference>
<evidence type="ECO:0000313" key="5">
    <source>
        <dbReference type="EMBL" id="OGG17353.1"/>
    </source>
</evidence>
<evidence type="ECO:0000256" key="3">
    <source>
        <dbReference type="ARBA" id="ARBA00022801"/>
    </source>
</evidence>
<keyword evidence="2" id="KW-0540">Nuclease</keyword>
<gene>
    <name evidence="5" type="ORF">A3D78_04020</name>
</gene>
<dbReference type="PANTHER" id="PTHR33397:SF5">
    <property type="entry name" value="RNASE YUTE-RELATED"/>
    <property type="match status" value="1"/>
</dbReference>
<organism evidence="5 6">
    <name type="scientific">Candidatus Gottesmanbacteria bacterium RIFCSPHIGHO2_02_FULL_39_14</name>
    <dbReference type="NCBI Taxonomy" id="1798383"/>
    <lineage>
        <taxon>Bacteria</taxon>
        <taxon>Candidatus Gottesmaniibacteriota</taxon>
    </lineage>
</organism>
<keyword evidence="3" id="KW-0378">Hydrolase</keyword>
<accession>A0A1F5ZYB6</accession>
<reference evidence="5 6" key="1">
    <citation type="journal article" date="2016" name="Nat. Commun.">
        <title>Thousands of microbial genomes shed light on interconnected biogeochemical processes in an aquifer system.</title>
        <authorList>
            <person name="Anantharaman K."/>
            <person name="Brown C.T."/>
            <person name="Hug L.A."/>
            <person name="Sharon I."/>
            <person name="Castelle C.J."/>
            <person name="Probst A.J."/>
            <person name="Thomas B.C."/>
            <person name="Singh A."/>
            <person name="Wilkins M.J."/>
            <person name="Karaoz U."/>
            <person name="Brodie E.L."/>
            <person name="Williams K.H."/>
            <person name="Hubbard S.S."/>
            <person name="Banfield J.F."/>
        </authorList>
    </citation>
    <scope>NUCLEOTIDE SEQUENCE [LARGE SCALE GENOMIC DNA]</scope>
</reference>
<dbReference type="NCBIfam" id="NF047751">
    <property type="entry name" value="HepT_toxin"/>
    <property type="match status" value="1"/>
</dbReference>
<dbReference type="STRING" id="1798383.A3D78_04020"/>
<dbReference type="Pfam" id="PF01934">
    <property type="entry name" value="HepT-like"/>
    <property type="match status" value="1"/>
</dbReference>
<proteinExistence type="inferred from homology"/>
<dbReference type="GO" id="GO:0110001">
    <property type="term" value="C:toxin-antitoxin complex"/>
    <property type="evidence" value="ECO:0007669"/>
    <property type="project" value="InterPro"/>
</dbReference>
<name>A0A1F5ZYB6_9BACT</name>
<dbReference type="InterPro" id="IPR052379">
    <property type="entry name" value="Type_VII_TA_RNase"/>
</dbReference>
<dbReference type="GO" id="GO:0004540">
    <property type="term" value="F:RNA nuclease activity"/>
    <property type="evidence" value="ECO:0007669"/>
    <property type="project" value="InterPro"/>
</dbReference>
<dbReference type="GO" id="GO:0016787">
    <property type="term" value="F:hydrolase activity"/>
    <property type="evidence" value="ECO:0007669"/>
    <property type="project" value="UniProtKB-KW"/>
</dbReference>
<sequence>MLDQYKIKTRIEEIRQTVKSLERDFKHLPEEKLITDQIIYRAAERNLEIAIQCIIDISNHIISQLGLERPRKENKEIFLILAKEKIIPMEFAKKIMTMVGYRNILVHEYLNVERHYTYVNIQENLRDFGKFAKYIEEFLQRK</sequence>
<dbReference type="AlphaFoldDB" id="A0A1F5ZYB6"/>
<evidence type="ECO:0000256" key="1">
    <source>
        <dbReference type="ARBA" id="ARBA00022649"/>
    </source>
</evidence>
<evidence type="ECO:0000256" key="2">
    <source>
        <dbReference type="ARBA" id="ARBA00022722"/>
    </source>
</evidence>
<evidence type="ECO:0000256" key="4">
    <source>
        <dbReference type="ARBA" id="ARBA00024207"/>
    </source>
</evidence>
<evidence type="ECO:0000313" key="6">
    <source>
        <dbReference type="Proteomes" id="UP000176253"/>
    </source>
</evidence>
<dbReference type="Proteomes" id="UP000176253">
    <property type="component" value="Unassembled WGS sequence"/>
</dbReference>
<dbReference type="EMBL" id="MFJM01000037">
    <property type="protein sequence ID" value="OGG17353.1"/>
    <property type="molecule type" value="Genomic_DNA"/>
</dbReference>
<comment type="caution">
    <text evidence="5">The sequence shown here is derived from an EMBL/GenBank/DDBJ whole genome shotgun (WGS) entry which is preliminary data.</text>
</comment>
<keyword evidence="1" id="KW-1277">Toxin-antitoxin system</keyword>
<comment type="similarity">
    <text evidence="4">Belongs to the HepT RNase toxin family.</text>
</comment>
<evidence type="ECO:0008006" key="7">
    <source>
        <dbReference type="Google" id="ProtNLM"/>
    </source>
</evidence>
<protein>
    <recommendedName>
        <fullName evidence="7">DUF86 domain-containing protein</fullName>
    </recommendedName>
</protein>